<proteinExistence type="predicted"/>
<name>A0A9Q3GRC3_9BASI</name>
<organism evidence="1 2">
    <name type="scientific">Austropuccinia psidii MF-1</name>
    <dbReference type="NCBI Taxonomy" id="1389203"/>
    <lineage>
        <taxon>Eukaryota</taxon>
        <taxon>Fungi</taxon>
        <taxon>Dikarya</taxon>
        <taxon>Basidiomycota</taxon>
        <taxon>Pucciniomycotina</taxon>
        <taxon>Pucciniomycetes</taxon>
        <taxon>Pucciniales</taxon>
        <taxon>Sphaerophragmiaceae</taxon>
        <taxon>Austropuccinia</taxon>
    </lineage>
</organism>
<dbReference type="Proteomes" id="UP000765509">
    <property type="component" value="Unassembled WGS sequence"/>
</dbReference>
<gene>
    <name evidence="1" type="ORF">O181_016082</name>
</gene>
<accession>A0A9Q3GRC3</accession>
<comment type="caution">
    <text evidence="1">The sequence shown here is derived from an EMBL/GenBank/DDBJ whole genome shotgun (WGS) entry which is preliminary data.</text>
</comment>
<evidence type="ECO:0000313" key="2">
    <source>
        <dbReference type="Proteomes" id="UP000765509"/>
    </source>
</evidence>
<keyword evidence="2" id="KW-1185">Reference proteome</keyword>
<sequence>MDLPPPSYHDSFEDFWDAEEDPEETYTMIKDVPYAYYHFLELFSKVKAEKLPSHCACDHHMELEGSSTFFKSRVRDTQCIYFTECRERIHLAKLLSNRSTCPLFQEEGWWPWFVC</sequence>
<reference evidence="1" key="1">
    <citation type="submission" date="2021-03" db="EMBL/GenBank/DDBJ databases">
        <title>Draft genome sequence of rust myrtle Austropuccinia psidii MF-1, a brazilian biotype.</title>
        <authorList>
            <person name="Quecine M.C."/>
            <person name="Pachon D.M.R."/>
            <person name="Bonatelli M.L."/>
            <person name="Correr F.H."/>
            <person name="Franceschini L.M."/>
            <person name="Leite T.F."/>
            <person name="Margarido G.R.A."/>
            <person name="Almeida C.A."/>
            <person name="Ferrarezi J.A."/>
            <person name="Labate C.A."/>
        </authorList>
    </citation>
    <scope>NUCLEOTIDE SEQUENCE</scope>
    <source>
        <strain evidence="1">MF-1</strain>
    </source>
</reference>
<dbReference type="EMBL" id="AVOT02004444">
    <property type="protein sequence ID" value="MBW0476367.1"/>
    <property type="molecule type" value="Genomic_DNA"/>
</dbReference>
<protein>
    <submittedName>
        <fullName evidence="1">Uncharacterized protein</fullName>
    </submittedName>
</protein>
<evidence type="ECO:0000313" key="1">
    <source>
        <dbReference type="EMBL" id="MBW0476367.1"/>
    </source>
</evidence>
<dbReference type="AlphaFoldDB" id="A0A9Q3GRC3"/>